<evidence type="ECO:0000259" key="8">
    <source>
        <dbReference type="SMART" id="SM00014"/>
    </source>
</evidence>
<dbReference type="PANTHER" id="PTHR14969:SF62">
    <property type="entry name" value="DECAPRENYLPHOSPHORYL-5-PHOSPHORIBOSE PHOSPHATASE RV3807C-RELATED"/>
    <property type="match status" value="1"/>
</dbReference>
<evidence type="ECO:0000313" key="9">
    <source>
        <dbReference type="EMBL" id="MFO3665128.1"/>
    </source>
</evidence>
<feature type="transmembrane region" description="Helical" evidence="7">
    <location>
        <begin position="26"/>
        <end position="47"/>
    </location>
</feature>
<evidence type="ECO:0000256" key="2">
    <source>
        <dbReference type="ARBA" id="ARBA00022475"/>
    </source>
</evidence>
<keyword evidence="5 7" id="KW-1133">Transmembrane helix</keyword>
<organism evidence="9 10">
    <name type="scientific">Anaerococcus martiniensis</name>
    <dbReference type="NCBI Taxonomy" id="3115615"/>
    <lineage>
        <taxon>Bacteria</taxon>
        <taxon>Bacillati</taxon>
        <taxon>Bacillota</taxon>
        <taxon>Tissierellia</taxon>
        <taxon>Tissierellales</taxon>
        <taxon>Peptoniphilaceae</taxon>
        <taxon>Anaerococcus</taxon>
    </lineage>
</organism>
<reference evidence="9 10" key="1">
    <citation type="journal article" date="2025" name="Anaerobe">
        <title>Description of Anaerococcus kampingiae sp. nov., Anaerococcus groningensis sp. nov., Anaerococcus martiniensis sp. nov., and Anaerococcus cruorum sp. nov., isolated from human clinical specimens.</title>
        <authorList>
            <person name="Boiten K.E."/>
            <person name="Meijer J."/>
            <person name="van Wezel E.M."/>
            <person name="Veloo A.C.M."/>
        </authorList>
    </citation>
    <scope>NUCLEOTIDE SEQUENCE [LARGE SCALE GENOMIC DNA]</scope>
    <source>
        <strain evidence="9 10">ENR0831</strain>
    </source>
</reference>
<evidence type="ECO:0000256" key="1">
    <source>
        <dbReference type="ARBA" id="ARBA00004651"/>
    </source>
</evidence>
<evidence type="ECO:0000256" key="7">
    <source>
        <dbReference type="SAM" id="Phobius"/>
    </source>
</evidence>
<keyword evidence="6 7" id="KW-0472">Membrane</keyword>
<evidence type="ECO:0000256" key="3">
    <source>
        <dbReference type="ARBA" id="ARBA00022692"/>
    </source>
</evidence>
<evidence type="ECO:0000313" key="10">
    <source>
        <dbReference type="Proteomes" id="UP001637996"/>
    </source>
</evidence>
<dbReference type="SUPFAM" id="SSF48317">
    <property type="entry name" value="Acid phosphatase/Vanadium-dependent haloperoxidase"/>
    <property type="match status" value="1"/>
</dbReference>
<comment type="subcellular location">
    <subcellularLocation>
        <location evidence="1">Cell membrane</location>
        <topology evidence="1">Multi-pass membrane protein</topology>
    </subcellularLocation>
</comment>
<keyword evidence="3 7" id="KW-0812">Transmembrane</keyword>
<proteinExistence type="predicted"/>
<feature type="transmembrane region" description="Helical" evidence="7">
    <location>
        <begin position="59"/>
        <end position="79"/>
    </location>
</feature>
<evidence type="ECO:0000256" key="6">
    <source>
        <dbReference type="ARBA" id="ARBA00023136"/>
    </source>
</evidence>
<comment type="caution">
    <text evidence="9">The sequence shown here is derived from an EMBL/GenBank/DDBJ whole genome shotgun (WGS) entry which is preliminary data.</text>
</comment>
<accession>A0ABW9M8E4</accession>
<keyword evidence="2" id="KW-1003">Cell membrane</keyword>
<dbReference type="InterPro" id="IPR000326">
    <property type="entry name" value="PAP2/HPO"/>
</dbReference>
<dbReference type="Gene3D" id="1.20.144.10">
    <property type="entry name" value="Phosphatidic acid phosphatase type 2/haloperoxidase"/>
    <property type="match status" value="1"/>
</dbReference>
<dbReference type="Pfam" id="PF01569">
    <property type="entry name" value="PAP2"/>
    <property type="match status" value="1"/>
</dbReference>
<evidence type="ECO:0000256" key="4">
    <source>
        <dbReference type="ARBA" id="ARBA00022801"/>
    </source>
</evidence>
<protein>
    <submittedName>
        <fullName evidence="9">Phosphatase PAP2 family protein</fullName>
    </submittedName>
</protein>
<feature type="transmembrane region" description="Helical" evidence="7">
    <location>
        <begin position="103"/>
        <end position="122"/>
    </location>
</feature>
<dbReference type="PANTHER" id="PTHR14969">
    <property type="entry name" value="SPHINGOSINE-1-PHOSPHATE PHOSPHOHYDROLASE"/>
    <property type="match status" value="1"/>
</dbReference>
<sequence>MGPWTSFEIGILDAIQKLSTPGLDKFMVTITSLGNMSIIWIAFIIIFLSTKEYKTMGKVMVLGFILNLIIVNLLLKNIFTRVRPFNFVNYANLLIPALKDGSFPSGHTSYAFTIFTIVLFMAKKKSLKVLTGILAVLIAFSRLYLYVHFPTDVIGGVIIGFILAILAIKIYFSKNIREKLANTNLQRRQNVL</sequence>
<dbReference type="RefSeq" id="WP_410030844.1">
    <property type="nucleotide sequence ID" value="NZ_JBGMEI010000002.1"/>
</dbReference>
<feature type="transmembrane region" description="Helical" evidence="7">
    <location>
        <begin position="153"/>
        <end position="172"/>
    </location>
</feature>
<evidence type="ECO:0000256" key="5">
    <source>
        <dbReference type="ARBA" id="ARBA00022989"/>
    </source>
</evidence>
<dbReference type="InterPro" id="IPR036938">
    <property type="entry name" value="PAP2/HPO_sf"/>
</dbReference>
<keyword evidence="10" id="KW-1185">Reference proteome</keyword>
<gene>
    <name evidence="9" type="ORF">ACCQ41_02525</name>
</gene>
<dbReference type="CDD" id="cd03392">
    <property type="entry name" value="PAP2_like_2"/>
    <property type="match status" value="1"/>
</dbReference>
<keyword evidence="4" id="KW-0378">Hydrolase</keyword>
<feature type="transmembrane region" description="Helical" evidence="7">
    <location>
        <begin position="129"/>
        <end position="147"/>
    </location>
</feature>
<dbReference type="SMART" id="SM00014">
    <property type="entry name" value="acidPPc"/>
    <property type="match status" value="1"/>
</dbReference>
<dbReference type="Proteomes" id="UP001637996">
    <property type="component" value="Unassembled WGS sequence"/>
</dbReference>
<name>A0ABW9M8E4_9FIRM</name>
<feature type="domain" description="Phosphatidic acid phosphatase type 2/haloperoxidase" evidence="8">
    <location>
        <begin position="57"/>
        <end position="168"/>
    </location>
</feature>
<dbReference type="EMBL" id="JBGMEI010000002">
    <property type="protein sequence ID" value="MFO3665128.1"/>
    <property type="molecule type" value="Genomic_DNA"/>
</dbReference>